<dbReference type="SUPFAM" id="SSF53335">
    <property type="entry name" value="S-adenosyl-L-methionine-dependent methyltransferases"/>
    <property type="match status" value="1"/>
</dbReference>
<organism evidence="1 2">
    <name type="scientific">Stigmatella aurantiaca (strain DW4/3-1)</name>
    <dbReference type="NCBI Taxonomy" id="378806"/>
    <lineage>
        <taxon>Bacteria</taxon>
        <taxon>Pseudomonadati</taxon>
        <taxon>Myxococcota</taxon>
        <taxon>Myxococcia</taxon>
        <taxon>Myxococcales</taxon>
        <taxon>Cystobacterineae</taxon>
        <taxon>Archangiaceae</taxon>
        <taxon>Stigmatella</taxon>
    </lineage>
</organism>
<comment type="caution">
    <text evidence="1">The sequence shown here is derived from an EMBL/GenBank/DDBJ whole genome shotgun (WGS) entry which is preliminary data.</text>
</comment>
<dbReference type="Gene3D" id="3.40.50.150">
    <property type="entry name" value="Vaccinia Virus protein VP39"/>
    <property type="match status" value="1"/>
</dbReference>
<keyword evidence="1" id="KW-0489">Methyltransferase</keyword>
<evidence type="ECO:0000313" key="2">
    <source>
        <dbReference type="Proteomes" id="UP000032702"/>
    </source>
</evidence>
<gene>
    <name evidence="1" type="ORF">STIAU_7758</name>
</gene>
<reference evidence="1 2" key="1">
    <citation type="submission" date="2006-04" db="EMBL/GenBank/DDBJ databases">
        <authorList>
            <person name="Nierman W.C."/>
        </authorList>
    </citation>
    <scope>NUCLEOTIDE SEQUENCE [LARGE SCALE GENOMIC DNA]</scope>
    <source>
        <strain evidence="1 2">DW4/3-1</strain>
    </source>
</reference>
<dbReference type="GO" id="GO:0008168">
    <property type="term" value="F:methyltransferase activity"/>
    <property type="evidence" value="ECO:0007669"/>
    <property type="project" value="UniProtKB-KW"/>
</dbReference>
<accession>Q098N7</accession>
<keyword evidence="1" id="KW-0808">Transferase</keyword>
<proteinExistence type="predicted"/>
<dbReference type="AlphaFoldDB" id="Q098N7"/>
<protein>
    <submittedName>
        <fullName evidence="1">Methyltransferase, FkbM family protein</fullName>
    </submittedName>
</protein>
<dbReference type="InterPro" id="IPR052514">
    <property type="entry name" value="SAM-dependent_MTase"/>
</dbReference>
<dbReference type="InterPro" id="IPR029063">
    <property type="entry name" value="SAM-dependent_MTases_sf"/>
</dbReference>
<dbReference type="EMBL" id="AAMD01000020">
    <property type="protein sequence ID" value="EAU68189.1"/>
    <property type="molecule type" value="Genomic_DNA"/>
</dbReference>
<name>Q098N7_STIAD</name>
<dbReference type="PANTHER" id="PTHR34203">
    <property type="entry name" value="METHYLTRANSFERASE, FKBM FAMILY PROTEIN"/>
    <property type="match status" value="1"/>
</dbReference>
<dbReference type="GO" id="GO:0032259">
    <property type="term" value="P:methylation"/>
    <property type="evidence" value="ECO:0007669"/>
    <property type="project" value="UniProtKB-KW"/>
</dbReference>
<dbReference type="Proteomes" id="UP000032702">
    <property type="component" value="Unassembled WGS sequence"/>
</dbReference>
<sequence length="293" mass="32380">MPPLPYARHAPGSTAARAPWHLPPAMHRPLTRLSSDAPLLHRFIHSLADWRLSPLPTSWKLAHGLVKAPRSATVLVNGEHPLSLSLDAQTEWRIYQGVHEQAGLFLASRLAAFGGLCVDLGAHIGLHSVLLASLVGPGGRVISFEPSPPVRERLLANTRALPQVTVLPWNEVRSLDELPEVRTPRAIDLLRINGAGWEPKVFEGAPELLRSHRLQALLMEVGPGFVQPGLLVPLFPLKQYALFKVLVPPSRTHWRLRPALAPVDLQRADNTRFHLLAIRRECIGRVVDLMARG</sequence>
<evidence type="ECO:0000313" key="1">
    <source>
        <dbReference type="EMBL" id="EAU68189.1"/>
    </source>
</evidence>
<dbReference type="PANTHER" id="PTHR34203:SF15">
    <property type="entry name" value="SLL1173 PROTEIN"/>
    <property type="match status" value="1"/>
</dbReference>